<feature type="region of interest" description="Disordered" evidence="7">
    <location>
        <begin position="277"/>
        <end position="357"/>
    </location>
</feature>
<proteinExistence type="inferred from homology"/>
<evidence type="ECO:0000256" key="7">
    <source>
        <dbReference type="SAM" id="MobiDB-lite"/>
    </source>
</evidence>
<evidence type="ECO:0000256" key="6">
    <source>
        <dbReference type="PROSITE-ProRule" id="PRU01343"/>
    </source>
</evidence>
<dbReference type="InterPro" id="IPR000104">
    <property type="entry name" value="Antifreeze_1"/>
</dbReference>
<keyword evidence="5" id="KW-0047">Antifreeze protein</keyword>
<keyword evidence="4" id="KW-0862">Zinc</keyword>
<feature type="region of interest" description="Disordered" evidence="7">
    <location>
        <begin position="570"/>
        <end position="653"/>
    </location>
</feature>
<dbReference type="EMBL" id="LGRX02033440">
    <property type="protein sequence ID" value="KAK3241223.1"/>
    <property type="molecule type" value="Genomic_DNA"/>
</dbReference>
<evidence type="ECO:0000256" key="5">
    <source>
        <dbReference type="ARBA" id="ARBA00023076"/>
    </source>
</evidence>
<protein>
    <recommendedName>
        <fullName evidence="8">GRF-type domain-containing protein</fullName>
    </recommendedName>
</protein>
<evidence type="ECO:0000259" key="8">
    <source>
        <dbReference type="PROSITE" id="PS51999"/>
    </source>
</evidence>
<feature type="compositionally biased region" description="Basic residues" evidence="7">
    <location>
        <begin position="281"/>
        <end position="290"/>
    </location>
</feature>
<evidence type="ECO:0000313" key="10">
    <source>
        <dbReference type="Proteomes" id="UP001190700"/>
    </source>
</evidence>
<evidence type="ECO:0000256" key="2">
    <source>
        <dbReference type="ARBA" id="ARBA00022723"/>
    </source>
</evidence>
<evidence type="ECO:0000256" key="1">
    <source>
        <dbReference type="ARBA" id="ARBA00006358"/>
    </source>
</evidence>
<comment type="similarity">
    <text evidence="1">Belongs to the type-I AFP family.</text>
</comment>
<feature type="compositionally biased region" description="Low complexity" evidence="7">
    <location>
        <begin position="301"/>
        <end position="312"/>
    </location>
</feature>
<comment type="caution">
    <text evidence="9">The sequence shown here is derived from an EMBL/GenBank/DDBJ whole genome shotgun (WGS) entry which is preliminary data.</text>
</comment>
<dbReference type="GO" id="GO:0016172">
    <property type="term" value="F:antifreeze activity"/>
    <property type="evidence" value="ECO:0007669"/>
    <property type="project" value="InterPro"/>
</dbReference>
<dbReference type="PROSITE" id="PS51999">
    <property type="entry name" value="ZF_GRF"/>
    <property type="match status" value="1"/>
</dbReference>
<feature type="domain" description="GRF-type" evidence="8">
    <location>
        <begin position="185"/>
        <end position="236"/>
    </location>
</feature>
<dbReference type="AlphaFoldDB" id="A0AAE0EUB8"/>
<dbReference type="Proteomes" id="UP001190700">
    <property type="component" value="Unassembled WGS sequence"/>
</dbReference>
<dbReference type="InterPro" id="IPR010666">
    <property type="entry name" value="Znf_GRF"/>
</dbReference>
<feature type="compositionally biased region" description="Polar residues" evidence="7">
    <location>
        <begin position="618"/>
        <end position="634"/>
    </location>
</feature>
<name>A0AAE0EUB8_9CHLO</name>
<dbReference type="PRINTS" id="PR00308">
    <property type="entry name" value="ANTIFREEZEI"/>
</dbReference>
<evidence type="ECO:0000313" key="9">
    <source>
        <dbReference type="EMBL" id="KAK3241223.1"/>
    </source>
</evidence>
<organism evidence="9 10">
    <name type="scientific">Cymbomonas tetramitiformis</name>
    <dbReference type="NCBI Taxonomy" id="36881"/>
    <lineage>
        <taxon>Eukaryota</taxon>
        <taxon>Viridiplantae</taxon>
        <taxon>Chlorophyta</taxon>
        <taxon>Pyramimonadophyceae</taxon>
        <taxon>Pyramimonadales</taxon>
        <taxon>Pyramimonadaceae</taxon>
        <taxon>Cymbomonas</taxon>
    </lineage>
</organism>
<dbReference type="GO" id="GO:0008270">
    <property type="term" value="F:zinc ion binding"/>
    <property type="evidence" value="ECO:0007669"/>
    <property type="project" value="UniProtKB-KW"/>
</dbReference>
<reference evidence="9 10" key="1">
    <citation type="journal article" date="2015" name="Genome Biol. Evol.">
        <title>Comparative Genomics of a Bacterivorous Green Alga Reveals Evolutionary Causalities and Consequences of Phago-Mixotrophic Mode of Nutrition.</title>
        <authorList>
            <person name="Burns J.A."/>
            <person name="Paasch A."/>
            <person name="Narechania A."/>
            <person name="Kim E."/>
        </authorList>
    </citation>
    <scope>NUCLEOTIDE SEQUENCE [LARGE SCALE GENOMIC DNA]</scope>
    <source>
        <strain evidence="9 10">PLY_AMNH</strain>
    </source>
</reference>
<keyword evidence="10" id="KW-1185">Reference proteome</keyword>
<sequence length="653" mass="69570">MVANGSHLPAYLKENPRIPPPGLYPAVMALGVLPGQRLASAVHAEKKVPVPALTEEWFTTLKHLPDPSLLELLGLIVADRLPWMIARDSAAVLALFTSLPDLVFKIKSADPGHLRAALSSSPAATTSSPLAFLYTWDVTPVTPADRPIYIQDDDDAPTALGTEAEQPAPAARATYSHAVDLKLVCRCDPPQQLITLTSGPNAQPHKNQDRSFWLCPRRDKNQHDLGCEAFVWSDDVIHSLCFQARAFQPAQITSLRERNPDVFKVIYPAGKPWLYPSTPHYKPKSAKPTRKTPPSKAHGKTLTLTSPSSANPSSPPTHTTPPTSLVCPADQRTTTPPDITPPLRHSHPSEDDERSGVWDALANSDPGTLMTLDQVAYESARSGVLSGGQLVFDGPRRDVSLRRAWDIDPTIVCPKCKEAGAYRGIYVDRSGGRQHWRAKCSFRTPDSKTGRCDHQMRVTSPMKKIFTLRGNARLTAKEHGVAQARRIAAQDALNEPRTMHTRHQENIDVTAAAAAAAAAANAATDAAAAAVTNANPDGIGAAAAAIATTVTDAATTVAATTVAATTVAAATASDRGRGHKVGAGPRTRSQAVAPIGGAACAADYGYPPRRWRTEDDSGPSNSAGAGPYSGTTGLDRSGLARPSTRQDPDKGQH</sequence>
<accession>A0AAE0EUB8</accession>
<gene>
    <name evidence="9" type="ORF">CYMTET_48974</name>
</gene>
<feature type="compositionally biased region" description="Basic and acidic residues" evidence="7">
    <location>
        <begin position="644"/>
        <end position="653"/>
    </location>
</feature>
<keyword evidence="3 6" id="KW-0863">Zinc-finger</keyword>
<keyword evidence="2" id="KW-0479">Metal-binding</keyword>
<feature type="compositionally biased region" description="Low complexity" evidence="7">
    <location>
        <begin position="591"/>
        <end position="602"/>
    </location>
</feature>
<evidence type="ECO:0000256" key="3">
    <source>
        <dbReference type="ARBA" id="ARBA00022771"/>
    </source>
</evidence>
<evidence type="ECO:0000256" key="4">
    <source>
        <dbReference type="ARBA" id="ARBA00022833"/>
    </source>
</evidence>